<dbReference type="GO" id="GO:0005829">
    <property type="term" value="C:cytosol"/>
    <property type="evidence" value="ECO:0007669"/>
    <property type="project" value="TreeGrafter"/>
</dbReference>
<dbReference type="InterPro" id="IPR029058">
    <property type="entry name" value="AB_hydrolase_fold"/>
</dbReference>
<dbReference type="GO" id="GO:0004252">
    <property type="term" value="F:serine-type endopeptidase activity"/>
    <property type="evidence" value="ECO:0007669"/>
    <property type="project" value="InterPro"/>
</dbReference>
<evidence type="ECO:0000259" key="5">
    <source>
        <dbReference type="Pfam" id="PF02897"/>
    </source>
</evidence>
<protein>
    <submittedName>
        <fullName evidence="6">S9 family peptidase</fullName>
    </submittedName>
</protein>
<evidence type="ECO:0000256" key="2">
    <source>
        <dbReference type="ARBA" id="ARBA00022801"/>
    </source>
</evidence>
<name>A0A3P1WTT4_9ACTN</name>
<dbReference type="Pfam" id="PF00326">
    <property type="entry name" value="Peptidase_S9"/>
    <property type="match status" value="1"/>
</dbReference>
<accession>A0A3P1WTT4</accession>
<dbReference type="SUPFAM" id="SSF53474">
    <property type="entry name" value="alpha/beta-Hydrolases"/>
    <property type="match status" value="1"/>
</dbReference>
<reference evidence="6 7" key="1">
    <citation type="submission" date="2018-11" db="EMBL/GenBank/DDBJ databases">
        <title>Genomes From Bacteria Associated with the Canine Oral Cavity: a Test Case for Automated Genome-Based Taxonomic Assignment.</title>
        <authorList>
            <person name="Coil D.A."/>
            <person name="Jospin G."/>
            <person name="Darling A.E."/>
            <person name="Wallis C."/>
            <person name="Davis I.J."/>
            <person name="Harris S."/>
            <person name="Eisen J.A."/>
            <person name="Holcombe L.J."/>
            <person name="O'Flynn C."/>
        </authorList>
    </citation>
    <scope>NUCLEOTIDE SEQUENCE [LARGE SCALE GENOMIC DNA]</scope>
    <source>
        <strain evidence="6 7">OH2822_COT-296</strain>
    </source>
</reference>
<dbReference type="InterPro" id="IPR001375">
    <property type="entry name" value="Peptidase_S9_cat"/>
</dbReference>
<dbReference type="SUPFAM" id="SSF50993">
    <property type="entry name" value="Peptidase/esterase 'gauge' domain"/>
    <property type="match status" value="1"/>
</dbReference>
<sequence>MSERNAALPSPDGTVDPHLWLEDVTGEETLAWVRNHNAHAEGELDADGEVTELAAQLKRILDSPASIPHVKRRGDHLYNFWTDAEHPRGLWRRTTPESFRTDDPEWEVLIDVDALNEVEGQDWVWHGASVLRPAEGEPWRHVIVDLSHGGSDADVSREFDLVEKRFVPVAEGGFERPEAKGNLDWVDRDTVLVTHDFGPGTLSTSGYPLQVRRWRRGTPLDSAELLYTAAPTDMQAAAWHEDSPGHERDWIYRIRSFYENDLLLLDDDGSTTLIDVPADCQAHPHRDLLLLAPRTDFEVDGVRLPAGSLAVAPLRSFLPGWQGQLPRATVLFTPTETTSLADWFPTRDLIVVVAQEDVRTSLTVFVPGDDGWRAEPIHRDLPGTVEAIPSDAAINNVVQVVASGFLQPPTLYLTDLTPMLAGEAPSPLEQLKAEPSHFDATGLAVTQHFAMSDDGTRVPYFQIGPVDPRPAEESPTLLQGYGGFEISLTPSYGPLSGKAWLERGGTLAVANIRGGGEYGPAWHQAALKQHRYRAYQDFAAVARDLVARGVTTRERLACQGGSNGGLLAGNMLTTYPGLFGAVVIQVPLLDMRRYTHLLAGASWVAEYGDPDSSDWDFIRTFSPYHLLDETVDYPAVLITTSTRDDRVHPGHARKMTAALEGLGANVRYWENMEGGHGGAADNAQAARMNALIWTFLTHTIGG</sequence>
<evidence type="ECO:0000313" key="6">
    <source>
        <dbReference type="EMBL" id="RRD49338.1"/>
    </source>
</evidence>
<feature type="domain" description="Peptidase S9A N-terminal" evidence="5">
    <location>
        <begin position="11"/>
        <end position="236"/>
    </location>
</feature>
<feature type="domain" description="Peptidase S9 prolyl oligopeptidase catalytic" evidence="4">
    <location>
        <begin position="500"/>
        <end position="701"/>
    </location>
</feature>
<proteinExistence type="predicted"/>
<dbReference type="AlphaFoldDB" id="A0A3P1WTT4"/>
<dbReference type="Pfam" id="PF02897">
    <property type="entry name" value="Peptidase_S9_N"/>
    <property type="match status" value="1"/>
</dbReference>
<dbReference type="InterPro" id="IPR023302">
    <property type="entry name" value="Pept_S9A_N"/>
</dbReference>
<dbReference type="PANTHER" id="PTHR42881">
    <property type="entry name" value="PROLYL ENDOPEPTIDASE"/>
    <property type="match status" value="1"/>
</dbReference>
<keyword evidence="2" id="KW-0378">Hydrolase</keyword>
<dbReference type="Proteomes" id="UP000280935">
    <property type="component" value="Unassembled WGS sequence"/>
</dbReference>
<dbReference type="EMBL" id="RQYT01000018">
    <property type="protein sequence ID" value="RRD49338.1"/>
    <property type="molecule type" value="Genomic_DNA"/>
</dbReference>
<evidence type="ECO:0000259" key="4">
    <source>
        <dbReference type="Pfam" id="PF00326"/>
    </source>
</evidence>
<organism evidence="6 7">
    <name type="scientific">Arachnia propionica</name>
    <dbReference type="NCBI Taxonomy" id="1750"/>
    <lineage>
        <taxon>Bacteria</taxon>
        <taxon>Bacillati</taxon>
        <taxon>Actinomycetota</taxon>
        <taxon>Actinomycetes</taxon>
        <taxon>Propionibacteriales</taxon>
        <taxon>Propionibacteriaceae</taxon>
        <taxon>Arachnia</taxon>
    </lineage>
</organism>
<dbReference type="PANTHER" id="PTHR42881:SF13">
    <property type="entry name" value="PROLYL ENDOPEPTIDASE"/>
    <property type="match status" value="1"/>
</dbReference>
<keyword evidence="3" id="KW-0720">Serine protease</keyword>
<dbReference type="Gene3D" id="3.40.50.1820">
    <property type="entry name" value="alpha/beta hydrolase"/>
    <property type="match status" value="1"/>
</dbReference>
<dbReference type="RefSeq" id="WP_125228082.1">
    <property type="nucleotide sequence ID" value="NZ_RQYT01000018.1"/>
</dbReference>
<evidence type="ECO:0000256" key="3">
    <source>
        <dbReference type="ARBA" id="ARBA00022825"/>
    </source>
</evidence>
<keyword evidence="1" id="KW-0645">Protease</keyword>
<evidence type="ECO:0000256" key="1">
    <source>
        <dbReference type="ARBA" id="ARBA00022670"/>
    </source>
</evidence>
<dbReference type="GO" id="GO:0070012">
    <property type="term" value="F:oligopeptidase activity"/>
    <property type="evidence" value="ECO:0007669"/>
    <property type="project" value="TreeGrafter"/>
</dbReference>
<dbReference type="PRINTS" id="PR00862">
    <property type="entry name" value="PROLIGOPTASE"/>
</dbReference>
<gene>
    <name evidence="6" type="ORF">EII35_08730</name>
</gene>
<dbReference type="InterPro" id="IPR051167">
    <property type="entry name" value="Prolyl_oligopep/macrocyclase"/>
</dbReference>
<dbReference type="GO" id="GO:0006508">
    <property type="term" value="P:proteolysis"/>
    <property type="evidence" value="ECO:0007669"/>
    <property type="project" value="UniProtKB-KW"/>
</dbReference>
<dbReference type="OrthoDB" id="9801421at2"/>
<dbReference type="InterPro" id="IPR002470">
    <property type="entry name" value="Peptidase_S9A"/>
</dbReference>
<comment type="caution">
    <text evidence="6">The sequence shown here is derived from an EMBL/GenBank/DDBJ whole genome shotgun (WGS) entry which is preliminary data.</text>
</comment>
<dbReference type="Gene3D" id="2.130.10.120">
    <property type="entry name" value="Prolyl oligopeptidase, N-terminal domain"/>
    <property type="match status" value="1"/>
</dbReference>
<evidence type="ECO:0000313" key="7">
    <source>
        <dbReference type="Proteomes" id="UP000280935"/>
    </source>
</evidence>